<accession>A0A317Q9P5</accession>
<dbReference type="EMBL" id="QGTT01000003">
    <property type="protein sequence ID" value="PWW14341.1"/>
    <property type="molecule type" value="Genomic_DNA"/>
</dbReference>
<keyword evidence="2" id="KW-1185">Reference proteome</keyword>
<reference evidence="1 2" key="1">
    <citation type="submission" date="2018-05" db="EMBL/GenBank/DDBJ databases">
        <title>Freshwater and sediment microbial communities from various areas in North America, analyzing microbe dynamics in response to fracking.</title>
        <authorList>
            <person name="Lamendella R."/>
        </authorList>
    </citation>
    <scope>NUCLEOTIDE SEQUENCE [LARGE SCALE GENOMIC DNA]</scope>
    <source>
        <strain evidence="1 2">125B1</strain>
    </source>
</reference>
<comment type="caution">
    <text evidence="1">The sequence shown here is derived from an EMBL/GenBank/DDBJ whole genome shotgun (WGS) entry which is preliminary data.</text>
</comment>
<dbReference type="OrthoDB" id="5597089at2"/>
<protein>
    <submittedName>
        <fullName evidence="1">Uncharacterized protein DUF3549</fullName>
    </submittedName>
</protein>
<evidence type="ECO:0000313" key="2">
    <source>
        <dbReference type="Proteomes" id="UP000246964"/>
    </source>
</evidence>
<name>A0A317Q9P5_9GAMM</name>
<dbReference type="Proteomes" id="UP000246964">
    <property type="component" value="Unassembled WGS sequence"/>
</dbReference>
<dbReference type="AlphaFoldDB" id="A0A317Q9P5"/>
<proteinExistence type="predicted"/>
<evidence type="ECO:0000313" key="1">
    <source>
        <dbReference type="EMBL" id="PWW14341.1"/>
    </source>
</evidence>
<gene>
    <name evidence="1" type="ORF">DET45_10333</name>
</gene>
<sequence>MTINYLSDLLEQSQSDFVVYDMGRRVVPMGAEQFTAICAQHQPYPFPTQHQAWFAVVFWPKLATSKVEPYLWFLRMPLDERGLLSLTAQQDFMTQVITLLGQQISGALSEQQQQQLQQSAYLFTPAEVKRAALHAQLSKRWQRPPSIYYEHAQSELLSPSSEGWQQLGLQGIHDVCQRLESDQYLTTSIAAQWLDYPEPLQKALAEALEHCQAPDYLYQQLIPKLADVSNSQRLQTLRALAGVAHKADAALDKELPLVAALTELLPHASADELVILATRLWPLLQGELLLEFMQRLAVSQSSELFAGIVSDLLRVPSTRTQLLMLLQQPELPAPVAAAWQQFIIKQSRS</sequence>
<dbReference type="InterPro" id="IPR021936">
    <property type="entry name" value="DUF3549"/>
</dbReference>
<organism evidence="1 2">
    <name type="scientific">Pseudidiomarina maritima</name>
    <dbReference type="NCBI Taxonomy" id="519453"/>
    <lineage>
        <taxon>Bacteria</taxon>
        <taxon>Pseudomonadati</taxon>
        <taxon>Pseudomonadota</taxon>
        <taxon>Gammaproteobacteria</taxon>
        <taxon>Alteromonadales</taxon>
        <taxon>Idiomarinaceae</taxon>
        <taxon>Pseudidiomarina</taxon>
    </lineage>
</organism>
<dbReference type="Pfam" id="PF12069">
    <property type="entry name" value="DUF3549"/>
    <property type="match status" value="1"/>
</dbReference>
<dbReference type="RefSeq" id="WP_110075241.1">
    <property type="nucleotide sequence ID" value="NZ_QGTT01000003.1"/>
</dbReference>